<gene>
    <name evidence="2" type="ORF">SEVIR_5G386900v2</name>
</gene>
<evidence type="ECO:0000313" key="2">
    <source>
        <dbReference type="EMBL" id="TKW17726.1"/>
    </source>
</evidence>
<dbReference type="EMBL" id="CM016556">
    <property type="protein sequence ID" value="TKW17726.1"/>
    <property type="molecule type" value="Genomic_DNA"/>
</dbReference>
<sequence>MVIKIGGGISIWKQSRLHAGNTSNCGVRTEDGPVWDKTAYVGAHGPWHPRVGPRPTWPSHERHVCRWQEK</sequence>
<dbReference type="Gramene" id="TKW17726">
    <property type="protein sequence ID" value="TKW17726"/>
    <property type="gene ID" value="SEVIR_5G386900v2"/>
</dbReference>
<name>A0A4V6D7C8_SETVI</name>
<organism evidence="2 3">
    <name type="scientific">Setaria viridis</name>
    <name type="common">Green bristlegrass</name>
    <name type="synonym">Setaria italica subsp. viridis</name>
    <dbReference type="NCBI Taxonomy" id="4556"/>
    <lineage>
        <taxon>Eukaryota</taxon>
        <taxon>Viridiplantae</taxon>
        <taxon>Streptophyta</taxon>
        <taxon>Embryophyta</taxon>
        <taxon>Tracheophyta</taxon>
        <taxon>Spermatophyta</taxon>
        <taxon>Magnoliopsida</taxon>
        <taxon>Liliopsida</taxon>
        <taxon>Poales</taxon>
        <taxon>Poaceae</taxon>
        <taxon>PACMAD clade</taxon>
        <taxon>Panicoideae</taxon>
        <taxon>Panicodae</taxon>
        <taxon>Paniceae</taxon>
        <taxon>Cenchrinae</taxon>
        <taxon>Setaria</taxon>
    </lineage>
</organism>
<protein>
    <submittedName>
        <fullName evidence="2">Uncharacterized protein</fullName>
    </submittedName>
</protein>
<feature type="compositionally biased region" description="Basic and acidic residues" evidence="1">
    <location>
        <begin position="59"/>
        <end position="70"/>
    </location>
</feature>
<evidence type="ECO:0000313" key="3">
    <source>
        <dbReference type="Proteomes" id="UP000298652"/>
    </source>
</evidence>
<keyword evidence="3" id="KW-1185">Reference proteome</keyword>
<evidence type="ECO:0000256" key="1">
    <source>
        <dbReference type="SAM" id="MobiDB-lite"/>
    </source>
</evidence>
<accession>A0A4V6D7C8</accession>
<dbReference type="Proteomes" id="UP000298652">
    <property type="component" value="Chromosome 5"/>
</dbReference>
<dbReference type="AlphaFoldDB" id="A0A4V6D7C8"/>
<proteinExistence type="predicted"/>
<feature type="region of interest" description="Disordered" evidence="1">
    <location>
        <begin position="50"/>
        <end position="70"/>
    </location>
</feature>
<reference evidence="2" key="1">
    <citation type="submission" date="2019-03" db="EMBL/GenBank/DDBJ databases">
        <title>WGS assembly of Setaria viridis.</title>
        <authorList>
            <person name="Huang P."/>
            <person name="Jenkins J."/>
            <person name="Grimwood J."/>
            <person name="Barry K."/>
            <person name="Healey A."/>
            <person name="Mamidi S."/>
            <person name="Sreedasyam A."/>
            <person name="Shu S."/>
            <person name="Feldman M."/>
            <person name="Wu J."/>
            <person name="Yu Y."/>
            <person name="Chen C."/>
            <person name="Johnson J."/>
            <person name="Rokhsar D."/>
            <person name="Baxter I."/>
            <person name="Schmutz J."/>
            <person name="Brutnell T."/>
            <person name="Kellogg E."/>
        </authorList>
    </citation>
    <scope>NUCLEOTIDE SEQUENCE [LARGE SCALE GENOMIC DNA]</scope>
</reference>